<accession>A0AA37WTR7</accession>
<evidence type="ECO:0000256" key="2">
    <source>
        <dbReference type="ARBA" id="ARBA00012438"/>
    </source>
</evidence>
<dbReference type="SMART" id="SM00091">
    <property type="entry name" value="PAS"/>
    <property type="match status" value="3"/>
</dbReference>
<dbReference type="RefSeq" id="WP_238194292.1">
    <property type="nucleotide sequence ID" value="NZ_BPQZ01000001.1"/>
</dbReference>
<feature type="domain" description="PAC" evidence="7">
    <location>
        <begin position="339"/>
        <end position="391"/>
    </location>
</feature>
<feature type="domain" description="PAS" evidence="6">
    <location>
        <begin position="11"/>
        <end position="84"/>
    </location>
</feature>
<feature type="domain" description="PAS" evidence="6">
    <location>
        <begin position="264"/>
        <end position="336"/>
    </location>
</feature>
<dbReference type="InterPro" id="IPR013655">
    <property type="entry name" value="PAS_fold_3"/>
</dbReference>
<dbReference type="InterPro" id="IPR000014">
    <property type="entry name" value="PAS"/>
</dbReference>
<evidence type="ECO:0000256" key="3">
    <source>
        <dbReference type="ARBA" id="ARBA00022553"/>
    </source>
</evidence>
<dbReference type="Gene3D" id="2.10.70.100">
    <property type="match status" value="1"/>
</dbReference>
<evidence type="ECO:0000256" key="1">
    <source>
        <dbReference type="ARBA" id="ARBA00000085"/>
    </source>
</evidence>
<dbReference type="NCBIfam" id="TIGR00229">
    <property type="entry name" value="sensory_box"/>
    <property type="match status" value="3"/>
</dbReference>
<dbReference type="Pfam" id="PF08447">
    <property type="entry name" value="PAS_3"/>
    <property type="match status" value="1"/>
</dbReference>
<keyword evidence="3" id="KW-0597">Phosphoprotein</keyword>
<organism evidence="8 9">
    <name type="scientific">Methylobacterium tardum</name>
    <dbReference type="NCBI Taxonomy" id="374432"/>
    <lineage>
        <taxon>Bacteria</taxon>
        <taxon>Pseudomonadati</taxon>
        <taxon>Pseudomonadota</taxon>
        <taxon>Alphaproteobacteria</taxon>
        <taxon>Hyphomicrobiales</taxon>
        <taxon>Methylobacteriaceae</taxon>
        <taxon>Methylobacterium</taxon>
    </lineage>
</organism>
<feature type="domain" description="PAC" evidence="7">
    <location>
        <begin position="209"/>
        <end position="263"/>
    </location>
</feature>
<dbReference type="SMART" id="SM00086">
    <property type="entry name" value="PAC"/>
    <property type="match status" value="3"/>
</dbReference>
<dbReference type="InterPro" id="IPR035965">
    <property type="entry name" value="PAS-like_dom_sf"/>
</dbReference>
<dbReference type="AlphaFoldDB" id="A0AA37WTR7"/>
<dbReference type="GO" id="GO:0004673">
    <property type="term" value="F:protein histidine kinase activity"/>
    <property type="evidence" value="ECO:0007669"/>
    <property type="project" value="UniProtKB-EC"/>
</dbReference>
<dbReference type="Pfam" id="PF08448">
    <property type="entry name" value="PAS_4"/>
    <property type="match status" value="2"/>
</dbReference>
<proteinExistence type="predicted"/>
<dbReference type="InterPro" id="IPR013656">
    <property type="entry name" value="PAS_4"/>
</dbReference>
<evidence type="ECO:0000256" key="5">
    <source>
        <dbReference type="ARBA" id="ARBA00022777"/>
    </source>
</evidence>
<sequence length="398" mass="43922">MSSRRLPDAPGPAPFQATLDSAADFAIVTTDPEGRVTAWNPGAERILGWTAEEMVGQPSATFFTPEDRAAGQPTADMRRAVETGRAADERWHLRKDGTRFWASGEMMPLRSPDGAELGFIKILRDRTGATACEGQTRRVRDELQVVTDALPVLISFIDRDHVYRFVNRHYETWFGRPAGEILDRPVREVVGKETYAARLPFLERALAGEDLTFDALMPYRGGETRQSEIRYVPRRSAGGAVDGVFVMVTDIAERHRARADLQEAEDRLRLALEGAGTGIYDYDLVTGALTWDARTRALFGLSPDDPVSYEGAFLPGVDPEDRERADRAVQAAIGSPDGFDIEYRVVGRRDGVERVLAARGNTVFRNGAPARFVGTVRDVTEARAAEASARRLAALVEQ</sequence>
<reference evidence="9" key="1">
    <citation type="journal article" date="2019" name="Int. J. Syst. Evol. Microbiol.">
        <title>The Global Catalogue of Microorganisms (GCM) 10K type strain sequencing project: providing services to taxonomists for standard genome sequencing and annotation.</title>
        <authorList>
            <consortium name="The Broad Institute Genomics Platform"/>
            <consortium name="The Broad Institute Genome Sequencing Center for Infectious Disease"/>
            <person name="Wu L."/>
            <person name="Ma J."/>
        </authorList>
    </citation>
    <scope>NUCLEOTIDE SEQUENCE [LARGE SCALE GENOMIC DNA]</scope>
    <source>
        <strain evidence="9">NBRC 103632</strain>
    </source>
</reference>
<gene>
    <name evidence="8" type="ORF">GCM10007890_33050</name>
</gene>
<evidence type="ECO:0000259" key="6">
    <source>
        <dbReference type="PROSITE" id="PS50112"/>
    </source>
</evidence>
<comment type="caution">
    <text evidence="8">The sequence shown here is derived from an EMBL/GenBank/DDBJ whole genome shotgun (WGS) entry which is preliminary data.</text>
</comment>
<dbReference type="InterPro" id="IPR001610">
    <property type="entry name" value="PAC"/>
</dbReference>
<keyword evidence="4" id="KW-0808">Transferase</keyword>
<dbReference type="EC" id="2.7.13.3" evidence="2"/>
<dbReference type="EMBL" id="BSPL01000017">
    <property type="protein sequence ID" value="GLS71292.1"/>
    <property type="molecule type" value="Genomic_DNA"/>
</dbReference>
<evidence type="ECO:0000313" key="9">
    <source>
        <dbReference type="Proteomes" id="UP001157440"/>
    </source>
</evidence>
<keyword evidence="9" id="KW-1185">Reference proteome</keyword>
<dbReference type="PANTHER" id="PTHR43304:SF1">
    <property type="entry name" value="PAC DOMAIN-CONTAINING PROTEIN"/>
    <property type="match status" value="1"/>
</dbReference>
<dbReference type="InterPro" id="IPR000700">
    <property type="entry name" value="PAS-assoc_C"/>
</dbReference>
<keyword evidence="5" id="KW-0418">Kinase</keyword>
<dbReference type="PROSITE" id="PS50112">
    <property type="entry name" value="PAS"/>
    <property type="match status" value="2"/>
</dbReference>
<dbReference type="Gene3D" id="3.30.450.20">
    <property type="entry name" value="PAS domain"/>
    <property type="match status" value="3"/>
</dbReference>
<evidence type="ECO:0000313" key="8">
    <source>
        <dbReference type="EMBL" id="GLS71292.1"/>
    </source>
</evidence>
<comment type="catalytic activity">
    <reaction evidence="1">
        <text>ATP + protein L-histidine = ADP + protein N-phospho-L-histidine.</text>
        <dbReference type="EC" id="2.7.13.3"/>
    </reaction>
</comment>
<dbReference type="CDD" id="cd00130">
    <property type="entry name" value="PAS"/>
    <property type="match status" value="3"/>
</dbReference>
<feature type="domain" description="PAC" evidence="7">
    <location>
        <begin position="86"/>
        <end position="138"/>
    </location>
</feature>
<dbReference type="Proteomes" id="UP001157440">
    <property type="component" value="Unassembled WGS sequence"/>
</dbReference>
<dbReference type="PROSITE" id="PS50113">
    <property type="entry name" value="PAC"/>
    <property type="match status" value="3"/>
</dbReference>
<name>A0AA37WTR7_9HYPH</name>
<evidence type="ECO:0000256" key="4">
    <source>
        <dbReference type="ARBA" id="ARBA00022679"/>
    </source>
</evidence>
<evidence type="ECO:0000259" key="7">
    <source>
        <dbReference type="PROSITE" id="PS50113"/>
    </source>
</evidence>
<dbReference type="SUPFAM" id="SSF55785">
    <property type="entry name" value="PYP-like sensor domain (PAS domain)"/>
    <property type="match status" value="3"/>
</dbReference>
<dbReference type="InterPro" id="IPR052162">
    <property type="entry name" value="Sensor_kinase/Photoreceptor"/>
</dbReference>
<protein>
    <recommendedName>
        <fullName evidence="2">histidine kinase</fullName>
        <ecNumber evidence="2">2.7.13.3</ecNumber>
    </recommendedName>
</protein>
<dbReference type="PANTHER" id="PTHR43304">
    <property type="entry name" value="PHYTOCHROME-LIKE PROTEIN CPH1"/>
    <property type="match status" value="1"/>
</dbReference>